<reference evidence="1 2" key="1">
    <citation type="journal article" date="2018" name="J. Allergy Clin. Immunol.">
        <title>High-quality assembly of Dermatophagoides pteronyssinus genome and transcriptome reveals a wide range of novel allergens.</title>
        <authorList>
            <person name="Liu X.Y."/>
            <person name="Yang K.Y."/>
            <person name="Wang M.Q."/>
            <person name="Kwok J.S."/>
            <person name="Zeng X."/>
            <person name="Yang Z."/>
            <person name="Xiao X.J."/>
            <person name="Lau C.P."/>
            <person name="Li Y."/>
            <person name="Huang Z.M."/>
            <person name="Ba J.G."/>
            <person name="Yim A.K."/>
            <person name="Ouyang C.Y."/>
            <person name="Ngai S.M."/>
            <person name="Chan T.F."/>
            <person name="Leung E.L."/>
            <person name="Liu L."/>
            <person name="Liu Z.G."/>
            <person name="Tsui S.K."/>
        </authorList>
    </citation>
    <scope>NUCLEOTIDE SEQUENCE [LARGE SCALE GENOMIC DNA]</scope>
    <source>
        <strain evidence="1">Derp</strain>
    </source>
</reference>
<gene>
    <name evidence="1" type="ORF">DERP_008609</name>
</gene>
<dbReference type="Proteomes" id="UP000887458">
    <property type="component" value="Unassembled WGS sequence"/>
</dbReference>
<evidence type="ECO:0000313" key="2">
    <source>
        <dbReference type="Proteomes" id="UP000887458"/>
    </source>
</evidence>
<comment type="caution">
    <text evidence="1">The sequence shown here is derived from an EMBL/GenBank/DDBJ whole genome shotgun (WGS) entry which is preliminary data.</text>
</comment>
<proteinExistence type="predicted"/>
<protein>
    <submittedName>
        <fullName evidence="1">Uncharacterized protein</fullName>
    </submittedName>
</protein>
<organism evidence="1 2">
    <name type="scientific">Dermatophagoides pteronyssinus</name>
    <name type="common">European house dust mite</name>
    <dbReference type="NCBI Taxonomy" id="6956"/>
    <lineage>
        <taxon>Eukaryota</taxon>
        <taxon>Metazoa</taxon>
        <taxon>Ecdysozoa</taxon>
        <taxon>Arthropoda</taxon>
        <taxon>Chelicerata</taxon>
        <taxon>Arachnida</taxon>
        <taxon>Acari</taxon>
        <taxon>Acariformes</taxon>
        <taxon>Sarcoptiformes</taxon>
        <taxon>Astigmata</taxon>
        <taxon>Psoroptidia</taxon>
        <taxon>Analgoidea</taxon>
        <taxon>Pyroglyphidae</taxon>
        <taxon>Dermatophagoidinae</taxon>
        <taxon>Dermatophagoides</taxon>
    </lineage>
</organism>
<name>A0ABQ8IWR5_DERPT</name>
<dbReference type="EMBL" id="NJHN03000105">
    <property type="protein sequence ID" value="KAH9414768.1"/>
    <property type="molecule type" value="Genomic_DNA"/>
</dbReference>
<accession>A0ABQ8IWR5</accession>
<sequence>MIVLRVTSSTHIPSSVILRRLLSSPTIKNGRFTIVVVADSESRPPGGRYSISIVLIKFRCVRGYAYLRSKPSLIPFPIPESSGDPESDPCESIIN</sequence>
<reference evidence="1 2" key="2">
    <citation type="journal article" date="2022" name="Mol. Biol. Evol.">
        <title>Comparative Genomics Reveals Insights into the Divergent Evolution of Astigmatic Mites and Household Pest Adaptations.</title>
        <authorList>
            <person name="Xiong Q."/>
            <person name="Wan A.T."/>
            <person name="Liu X."/>
            <person name="Fung C.S."/>
            <person name="Xiao X."/>
            <person name="Malainual N."/>
            <person name="Hou J."/>
            <person name="Wang L."/>
            <person name="Wang M."/>
            <person name="Yang K.Y."/>
            <person name="Cui Y."/>
            <person name="Leung E.L."/>
            <person name="Nong W."/>
            <person name="Shin S.K."/>
            <person name="Au S.W."/>
            <person name="Jeong K.Y."/>
            <person name="Chew F.T."/>
            <person name="Hui J.H."/>
            <person name="Leung T.F."/>
            <person name="Tungtrongchitr A."/>
            <person name="Zhong N."/>
            <person name="Liu Z."/>
            <person name="Tsui S.K."/>
        </authorList>
    </citation>
    <scope>NUCLEOTIDE SEQUENCE [LARGE SCALE GENOMIC DNA]</scope>
    <source>
        <strain evidence="1">Derp</strain>
    </source>
</reference>
<evidence type="ECO:0000313" key="1">
    <source>
        <dbReference type="EMBL" id="KAH9414768.1"/>
    </source>
</evidence>
<keyword evidence="2" id="KW-1185">Reference proteome</keyword>